<feature type="domain" description="EMC2 TPR-like" evidence="5">
    <location>
        <begin position="52"/>
        <end position="162"/>
    </location>
</feature>
<dbReference type="Gene3D" id="1.25.40.10">
    <property type="entry name" value="Tetratricopeptide repeat domain"/>
    <property type="match status" value="1"/>
</dbReference>
<proteinExistence type="inferred from homology"/>
<comment type="subunit">
    <text evidence="3">Component of the ER membrane protein complex (EMC).</text>
</comment>
<dbReference type="InterPro" id="IPR011990">
    <property type="entry name" value="TPR-like_helical_dom_sf"/>
</dbReference>
<accession>A0AAD5H6V7</accession>
<evidence type="ECO:0000313" key="7">
    <source>
        <dbReference type="Proteomes" id="UP001205105"/>
    </source>
</evidence>
<keyword evidence="7" id="KW-1185">Reference proteome</keyword>
<keyword evidence="3" id="KW-0472">Membrane</keyword>
<dbReference type="InterPro" id="IPR039856">
    <property type="entry name" value="EMC2-like"/>
</dbReference>
<dbReference type="GO" id="GO:0072546">
    <property type="term" value="C:EMC complex"/>
    <property type="evidence" value="ECO:0007669"/>
    <property type="project" value="UniProtKB-UniRule"/>
</dbReference>
<dbReference type="SUPFAM" id="SSF48452">
    <property type="entry name" value="TPR-like"/>
    <property type="match status" value="1"/>
</dbReference>
<comment type="similarity">
    <text evidence="3">Belongs to the EMC2 family.</text>
</comment>
<comment type="function">
    <text evidence="3">Part of the endoplasmic reticulum membrane protein complex (EMC) that enables the energy-independent insertion into endoplasmic reticulum membranes of newly synthesized membrane proteins.</text>
</comment>
<gene>
    <name evidence="6" type="ORF">COHA_003350</name>
</gene>
<evidence type="ECO:0000256" key="3">
    <source>
        <dbReference type="RuleBase" id="RU367091"/>
    </source>
</evidence>
<dbReference type="PANTHER" id="PTHR12760">
    <property type="entry name" value="TETRATRICOPEPTIDE REPEAT PROTEIN"/>
    <property type="match status" value="1"/>
</dbReference>
<dbReference type="Proteomes" id="UP001205105">
    <property type="component" value="Unassembled WGS sequence"/>
</dbReference>
<dbReference type="AlphaFoldDB" id="A0AAD5H6V7"/>
<reference evidence="6" key="1">
    <citation type="submission" date="2020-11" db="EMBL/GenBank/DDBJ databases">
        <title>Chlorella ohadii genome sequencing and assembly.</title>
        <authorList>
            <person name="Murik O."/>
            <person name="Treves H."/>
            <person name="Kedem I."/>
            <person name="Shotland Y."/>
            <person name="Kaplan A."/>
        </authorList>
    </citation>
    <scope>NUCLEOTIDE SEQUENCE</scope>
    <source>
        <strain evidence="6">1</strain>
    </source>
</reference>
<evidence type="ECO:0000256" key="1">
    <source>
        <dbReference type="ARBA" id="ARBA00022737"/>
    </source>
</evidence>
<keyword evidence="2" id="KW-0802">TPR repeat</keyword>
<feature type="region of interest" description="Disordered" evidence="4">
    <location>
        <begin position="208"/>
        <end position="232"/>
    </location>
</feature>
<dbReference type="Pfam" id="PF22890">
    <property type="entry name" value="TPR_EMC2"/>
    <property type="match status" value="1"/>
</dbReference>
<evidence type="ECO:0000259" key="5">
    <source>
        <dbReference type="Pfam" id="PF22890"/>
    </source>
</evidence>
<protein>
    <recommendedName>
        <fullName evidence="3">ER membrane protein complex subunit 2</fullName>
    </recommendedName>
</protein>
<comment type="caution">
    <text evidence="6">The sequence shown here is derived from an EMBL/GenBank/DDBJ whole genome shotgun (WGS) entry which is preliminary data.</text>
</comment>
<organism evidence="6 7">
    <name type="scientific">Chlorella ohadii</name>
    <dbReference type="NCBI Taxonomy" id="2649997"/>
    <lineage>
        <taxon>Eukaryota</taxon>
        <taxon>Viridiplantae</taxon>
        <taxon>Chlorophyta</taxon>
        <taxon>core chlorophytes</taxon>
        <taxon>Trebouxiophyceae</taxon>
        <taxon>Chlorellales</taxon>
        <taxon>Chlorellaceae</taxon>
        <taxon>Chlorella clade</taxon>
        <taxon>Chlorella</taxon>
    </lineage>
</organism>
<name>A0AAD5H6V7_9CHLO</name>
<evidence type="ECO:0000256" key="4">
    <source>
        <dbReference type="SAM" id="MobiDB-lite"/>
    </source>
</evidence>
<comment type="subcellular location">
    <subcellularLocation>
        <location evidence="3">Endoplasmic reticulum membrane</location>
        <topology evidence="3">Peripheral membrane protein</topology>
        <orientation evidence="3">Cytoplasmic side</orientation>
    </subcellularLocation>
</comment>
<sequence>MILIPCVAPCCSAAVWDVHEQVAVSAMECGCKELALKLVKNVHKRFPEGARGSRLTGMYFELMLSPNEARSLYQKELDRDPNNPLMLKRMVGLKRGQGDLAGAAELLKQYLSAQGSQDWQAWEEAADLYLQLQMYQQAAFCFEELLLHAPADATRHLLYADTLYTLGGAHNWRTARTHYSAVIEMTRGQNLRALYGACACAAQLAGTRRGGSGGGEGEEEEGRRAAQAPQQQ</sequence>
<evidence type="ECO:0000313" key="6">
    <source>
        <dbReference type="EMBL" id="KAI7843018.1"/>
    </source>
</evidence>
<evidence type="ECO:0000256" key="2">
    <source>
        <dbReference type="ARBA" id="ARBA00022803"/>
    </source>
</evidence>
<keyword evidence="1" id="KW-0677">Repeat</keyword>
<dbReference type="EMBL" id="JADXDR010000044">
    <property type="protein sequence ID" value="KAI7843018.1"/>
    <property type="molecule type" value="Genomic_DNA"/>
</dbReference>
<dbReference type="InterPro" id="IPR055217">
    <property type="entry name" value="TPR_EMC2"/>
</dbReference>
<keyword evidence="3" id="KW-0256">Endoplasmic reticulum</keyword>